<dbReference type="RefSeq" id="WP_163490337.1">
    <property type="nucleotide sequence ID" value="NZ_JACVEL010000003.1"/>
</dbReference>
<dbReference type="PANTHER" id="PTHR39087">
    <property type="entry name" value="UPF0104 MEMBRANE PROTEIN MJ1595"/>
    <property type="match status" value="1"/>
</dbReference>
<dbReference type="InterPro" id="IPR022791">
    <property type="entry name" value="L-PG_synthase/AglD"/>
</dbReference>
<reference evidence="7" key="1">
    <citation type="submission" date="2020-09" db="EMBL/GenBank/DDBJ databases">
        <title>Taishania pollutisoli gen. nov., sp. nov., Isolated from Tetrabromobisphenol A-Contaminated Soil.</title>
        <authorList>
            <person name="Chen Q."/>
        </authorList>
    </citation>
    <scope>NUCLEOTIDE SEQUENCE</scope>
    <source>
        <strain evidence="7">CZZ-1</strain>
    </source>
</reference>
<comment type="subcellular location">
    <subcellularLocation>
        <location evidence="1">Cell membrane</location>
        <topology evidence="1">Multi-pass membrane protein</topology>
    </subcellularLocation>
</comment>
<gene>
    <name evidence="7" type="ORF">H9Y05_05395</name>
</gene>
<feature type="transmembrane region" description="Helical" evidence="6">
    <location>
        <begin position="311"/>
        <end position="331"/>
    </location>
</feature>
<feature type="transmembrane region" description="Helical" evidence="6">
    <location>
        <begin position="261"/>
        <end position="291"/>
    </location>
</feature>
<evidence type="ECO:0000256" key="4">
    <source>
        <dbReference type="ARBA" id="ARBA00022989"/>
    </source>
</evidence>
<feature type="transmembrane region" description="Helical" evidence="6">
    <location>
        <begin position="178"/>
        <end position="197"/>
    </location>
</feature>
<proteinExistence type="predicted"/>
<evidence type="ECO:0000256" key="1">
    <source>
        <dbReference type="ARBA" id="ARBA00004651"/>
    </source>
</evidence>
<keyword evidence="4 6" id="KW-1133">Transmembrane helix</keyword>
<evidence type="ECO:0000313" key="7">
    <source>
        <dbReference type="EMBL" id="MBC9811907.1"/>
    </source>
</evidence>
<dbReference type="PANTHER" id="PTHR39087:SF2">
    <property type="entry name" value="UPF0104 MEMBRANE PROTEIN MJ1595"/>
    <property type="match status" value="1"/>
</dbReference>
<feature type="transmembrane region" description="Helical" evidence="6">
    <location>
        <begin position="7"/>
        <end position="27"/>
    </location>
</feature>
<accession>A0A8J6PBP3</accession>
<dbReference type="AlphaFoldDB" id="A0A8J6PBP3"/>
<feature type="transmembrane region" description="Helical" evidence="6">
    <location>
        <begin position="130"/>
        <end position="148"/>
    </location>
</feature>
<keyword evidence="3 6" id="KW-0812">Transmembrane</keyword>
<evidence type="ECO:0000256" key="6">
    <source>
        <dbReference type="SAM" id="Phobius"/>
    </source>
</evidence>
<comment type="caution">
    <text evidence="7">The sequence shown here is derived from an EMBL/GenBank/DDBJ whole genome shotgun (WGS) entry which is preliminary data.</text>
</comment>
<evidence type="ECO:0000256" key="3">
    <source>
        <dbReference type="ARBA" id="ARBA00022692"/>
    </source>
</evidence>
<evidence type="ECO:0000256" key="2">
    <source>
        <dbReference type="ARBA" id="ARBA00022475"/>
    </source>
</evidence>
<organism evidence="7 8">
    <name type="scientific">Taishania pollutisoli</name>
    <dbReference type="NCBI Taxonomy" id="2766479"/>
    <lineage>
        <taxon>Bacteria</taxon>
        <taxon>Pseudomonadati</taxon>
        <taxon>Bacteroidota</taxon>
        <taxon>Flavobacteriia</taxon>
        <taxon>Flavobacteriales</taxon>
        <taxon>Crocinitomicaceae</taxon>
        <taxon>Taishania</taxon>
    </lineage>
</organism>
<dbReference type="EMBL" id="JACVEL010000003">
    <property type="protein sequence ID" value="MBC9811907.1"/>
    <property type="molecule type" value="Genomic_DNA"/>
</dbReference>
<protein>
    <submittedName>
        <fullName evidence="7">Flippase-like domain-containing protein</fullName>
    </submittedName>
</protein>
<dbReference type="Proteomes" id="UP000652681">
    <property type="component" value="Unassembled WGS sequence"/>
</dbReference>
<feature type="transmembrane region" description="Helical" evidence="6">
    <location>
        <begin position="47"/>
        <end position="66"/>
    </location>
</feature>
<feature type="transmembrane region" description="Helical" evidence="6">
    <location>
        <begin position="227"/>
        <end position="249"/>
    </location>
</feature>
<dbReference type="GO" id="GO:0005886">
    <property type="term" value="C:plasma membrane"/>
    <property type="evidence" value="ECO:0007669"/>
    <property type="project" value="UniProtKB-SubCell"/>
</dbReference>
<feature type="transmembrane region" description="Helical" evidence="6">
    <location>
        <begin position="204"/>
        <end position="221"/>
    </location>
</feature>
<dbReference type="Pfam" id="PF03706">
    <property type="entry name" value="LPG_synthase_TM"/>
    <property type="match status" value="1"/>
</dbReference>
<keyword evidence="5 6" id="KW-0472">Membrane</keyword>
<name>A0A8J6PBP3_9FLAO</name>
<sequence length="347" mass="38384">MLKKTILTLVKTLLPLGIGVYLFWLFFSSMSEEHIASFKKALKEANYFWVFLAMLLEFISLWSRAVRWKYMLEPMGYQSPWKHRYHAMMIGYLANYTIPRAGEPTRAAMLFRSDGIPFAKSFGTIIAERAVDVIMLGLVTCLAMLIGYSDLMSIFNEIEHQLGGGDTAASGGVGLKQIIYGVIISIVALGLLAYFFSKKIREKLTLFIKGILNGVFAIFKTKNPGGFIVHTFIIWICWVLMFIVPFYSLSETSNIPFTGMLIGFVVGSVGMSFTNGGIGVYPLLVGLVVSFYLQGEHPDDAKGLGNALGMIIWLGNTAIMILLGLISLALLPKNYSTNDDTSGEPAE</sequence>
<keyword evidence="2" id="KW-1003">Cell membrane</keyword>
<keyword evidence="8" id="KW-1185">Reference proteome</keyword>
<evidence type="ECO:0000313" key="8">
    <source>
        <dbReference type="Proteomes" id="UP000652681"/>
    </source>
</evidence>
<evidence type="ECO:0000256" key="5">
    <source>
        <dbReference type="ARBA" id="ARBA00023136"/>
    </source>
</evidence>
<dbReference type="NCBIfam" id="TIGR00374">
    <property type="entry name" value="flippase-like domain"/>
    <property type="match status" value="1"/>
</dbReference>